<dbReference type="Pfam" id="PF00296">
    <property type="entry name" value="Bac_luciferase"/>
    <property type="match status" value="1"/>
</dbReference>
<dbReference type="InterPro" id="IPR036661">
    <property type="entry name" value="Luciferase-like_sf"/>
</dbReference>
<evidence type="ECO:0000313" key="3">
    <source>
        <dbReference type="EMBL" id="MBL7258775.1"/>
    </source>
</evidence>
<proteinExistence type="predicted"/>
<dbReference type="Proteomes" id="UP000598996">
    <property type="component" value="Unassembled WGS sequence"/>
</dbReference>
<organism evidence="3 4">
    <name type="scientific">Paractinoplanes lichenicola</name>
    <dbReference type="NCBI Taxonomy" id="2802976"/>
    <lineage>
        <taxon>Bacteria</taxon>
        <taxon>Bacillati</taxon>
        <taxon>Actinomycetota</taxon>
        <taxon>Actinomycetes</taxon>
        <taxon>Micromonosporales</taxon>
        <taxon>Micromonosporaceae</taxon>
        <taxon>Paractinoplanes</taxon>
    </lineage>
</organism>
<accession>A0ABS1VWE1</accession>
<comment type="caution">
    <text evidence="3">The sequence shown here is derived from an EMBL/GenBank/DDBJ whole genome shotgun (WGS) entry which is preliminary data.</text>
</comment>
<dbReference type="InterPro" id="IPR050564">
    <property type="entry name" value="F420-G6PD/mer"/>
</dbReference>
<name>A0ABS1VWE1_9ACTN</name>
<dbReference type="RefSeq" id="WP_202995431.1">
    <property type="nucleotide sequence ID" value="NZ_JAENHO010000009.1"/>
</dbReference>
<evidence type="ECO:0000256" key="1">
    <source>
        <dbReference type="ARBA" id="ARBA00023002"/>
    </source>
</evidence>
<dbReference type="Gene3D" id="3.20.20.30">
    <property type="entry name" value="Luciferase-like domain"/>
    <property type="match status" value="1"/>
</dbReference>
<dbReference type="CDD" id="cd01097">
    <property type="entry name" value="Tetrahydromethanopterin_reductase"/>
    <property type="match status" value="1"/>
</dbReference>
<evidence type="ECO:0000313" key="4">
    <source>
        <dbReference type="Proteomes" id="UP000598996"/>
    </source>
</evidence>
<gene>
    <name evidence="3" type="ORF">JKJ07_31135</name>
</gene>
<keyword evidence="1" id="KW-0560">Oxidoreductase</keyword>
<reference evidence="3 4" key="1">
    <citation type="submission" date="2021-01" db="EMBL/GenBank/DDBJ databases">
        <title>Actinoplanes sp. nov. LDG1-01 isolated from lichen.</title>
        <authorList>
            <person name="Saeng-In P."/>
            <person name="Phongsopitanun W."/>
            <person name="Kanchanasin P."/>
            <person name="Yuki M."/>
            <person name="Kudo T."/>
            <person name="Ohkuma M."/>
            <person name="Tanasupawat S."/>
        </authorList>
    </citation>
    <scope>NUCLEOTIDE SEQUENCE [LARGE SCALE GENOMIC DNA]</scope>
    <source>
        <strain evidence="3 4">LDG1-01</strain>
    </source>
</reference>
<feature type="domain" description="Luciferase-like" evidence="2">
    <location>
        <begin position="14"/>
        <end position="292"/>
    </location>
</feature>
<dbReference type="EMBL" id="JAENHO010000009">
    <property type="protein sequence ID" value="MBL7258775.1"/>
    <property type="molecule type" value="Genomic_DNA"/>
</dbReference>
<dbReference type="PANTHER" id="PTHR43244:SF1">
    <property type="entry name" value="5,10-METHYLENETETRAHYDROMETHANOPTERIN REDUCTASE"/>
    <property type="match status" value="1"/>
</dbReference>
<keyword evidence="4" id="KW-1185">Reference proteome</keyword>
<protein>
    <submittedName>
        <fullName evidence="3">LLM class flavin-dependent oxidoreductase</fullName>
    </submittedName>
</protein>
<sequence>MRLAFSISGHRDSAGAVRAAVAAERAGFDDVWLTEDYFERGAFALAGAVAARTVSVRVGLGVVNPWTRHPALTAMEFATLDELSGGRAVLGLGASNAHWMSDRMGIPFDRPLARTLESVDLIRQLLTGAPVRFEGEFFQVDTKLSFTPVRPDPPIVLGVKGPRAITRGGAMADGLLLSILAGPGYVRWVRDRVGAAKELSAYVGIAVDDDPAKARDRLRPMVAQFLGVHGDHLITRTAGVSATVAEEFRAGWLSGAPRVDLVTDELLDEVAVAGDAAGAARGLARLAEAGLDVAVVRDDPAVEPEETMAAALSAVQGYARSALRLIWHCQTSR</sequence>
<evidence type="ECO:0000259" key="2">
    <source>
        <dbReference type="Pfam" id="PF00296"/>
    </source>
</evidence>
<dbReference type="PANTHER" id="PTHR43244">
    <property type="match status" value="1"/>
</dbReference>
<dbReference type="InterPro" id="IPR011251">
    <property type="entry name" value="Luciferase-like_dom"/>
</dbReference>
<dbReference type="SUPFAM" id="SSF51679">
    <property type="entry name" value="Bacterial luciferase-like"/>
    <property type="match status" value="1"/>
</dbReference>